<dbReference type="EC" id="4.1.2.25" evidence="11"/>
<comment type="similarity">
    <text evidence="9">In the C-terminal section; belongs to the DHPS family.</text>
</comment>
<dbReference type="EC" id="2.7.6.3" evidence="12"/>
<dbReference type="NCBIfam" id="TIGR00526">
    <property type="entry name" value="folB_dom"/>
    <property type="match status" value="2"/>
</dbReference>
<keyword evidence="14" id="KW-0479">Metal-binding</keyword>
<dbReference type="PROSITE" id="PS00794">
    <property type="entry name" value="HPPK"/>
    <property type="match status" value="1"/>
</dbReference>
<evidence type="ECO:0000256" key="20">
    <source>
        <dbReference type="ARBA" id="ARBA00023268"/>
    </source>
</evidence>
<dbReference type="InterPro" id="IPR000550">
    <property type="entry name" value="Hppk"/>
</dbReference>
<dbReference type="GO" id="GO:0046654">
    <property type="term" value="P:tetrahydrofolate biosynthetic process"/>
    <property type="evidence" value="ECO:0007669"/>
    <property type="project" value="TreeGrafter"/>
</dbReference>
<evidence type="ECO:0000259" key="25">
    <source>
        <dbReference type="PROSITE" id="PS50972"/>
    </source>
</evidence>
<feature type="domain" description="Pterin-binding" evidence="25">
    <location>
        <begin position="520"/>
        <end position="783"/>
    </location>
</feature>
<dbReference type="NCBIfam" id="TIGR01498">
    <property type="entry name" value="folK"/>
    <property type="match status" value="1"/>
</dbReference>
<dbReference type="Pfam" id="PF01288">
    <property type="entry name" value="HPPK"/>
    <property type="match status" value="1"/>
</dbReference>
<dbReference type="SUPFAM" id="SSF55620">
    <property type="entry name" value="Tetrahydrobiopterin biosynthesis enzymes-like"/>
    <property type="match status" value="2"/>
</dbReference>
<protein>
    <recommendedName>
        <fullName evidence="23">Folic acid synthesis protein FOL1</fullName>
        <ecNumber evidence="10">2.5.1.15</ecNumber>
        <ecNumber evidence="12">2.7.6.3</ecNumber>
        <ecNumber evidence="11">4.1.2.25</ecNumber>
    </recommendedName>
    <alternativeName>
        <fullName evidence="24">Folic acid synthesis protein fol1</fullName>
    </alternativeName>
</protein>
<comment type="pathway">
    <text evidence="5">Cofactor biosynthesis; tetrahydrofolate biosynthesis; 7,8-dihydrofolate from 2-amino-4-hydroxy-6-hydroxymethyl-7,8-dihydropteridine diphosphate and 4-aminobenzoate: step 1/2.</text>
</comment>
<evidence type="ECO:0000256" key="12">
    <source>
        <dbReference type="ARBA" id="ARBA00013253"/>
    </source>
</evidence>
<dbReference type="InterPro" id="IPR011005">
    <property type="entry name" value="Dihydropteroate_synth-like_sf"/>
</dbReference>
<dbReference type="AlphaFoldDB" id="A0AAV9U8C9"/>
<dbReference type="Gene3D" id="3.20.20.20">
    <property type="entry name" value="Dihydropteroate synthase-like"/>
    <property type="match status" value="1"/>
</dbReference>
<evidence type="ECO:0000256" key="22">
    <source>
        <dbReference type="ARBA" id="ARBA00061548"/>
    </source>
</evidence>
<keyword evidence="13" id="KW-0808">Transferase</keyword>
<keyword evidence="19" id="KW-0289">Folate biosynthesis</keyword>
<dbReference type="CDD" id="cd00483">
    <property type="entry name" value="HPPK"/>
    <property type="match status" value="1"/>
</dbReference>
<dbReference type="GO" id="GO:0016301">
    <property type="term" value="F:kinase activity"/>
    <property type="evidence" value="ECO:0007669"/>
    <property type="project" value="UniProtKB-KW"/>
</dbReference>
<dbReference type="Gene3D" id="3.30.1130.10">
    <property type="match status" value="2"/>
</dbReference>
<dbReference type="InterPro" id="IPR006157">
    <property type="entry name" value="FolB_dom"/>
</dbReference>
<evidence type="ECO:0000256" key="7">
    <source>
        <dbReference type="ARBA" id="ARBA00005051"/>
    </source>
</evidence>
<evidence type="ECO:0000256" key="6">
    <source>
        <dbReference type="ARBA" id="ARBA00005013"/>
    </source>
</evidence>
<accession>A0AAV9U8C9</accession>
<dbReference type="PANTHER" id="PTHR20941:SF1">
    <property type="entry name" value="FOLIC ACID SYNTHESIS PROTEIN FOL1"/>
    <property type="match status" value="1"/>
</dbReference>
<evidence type="ECO:0000256" key="19">
    <source>
        <dbReference type="ARBA" id="ARBA00022909"/>
    </source>
</evidence>
<evidence type="ECO:0000256" key="14">
    <source>
        <dbReference type="ARBA" id="ARBA00022723"/>
    </source>
</evidence>
<dbReference type="GO" id="GO:0003848">
    <property type="term" value="F:2-amino-4-hydroxy-6-hydroxymethyldihydropteridine diphosphokinase activity"/>
    <property type="evidence" value="ECO:0007669"/>
    <property type="project" value="UniProtKB-EC"/>
</dbReference>
<reference evidence="26 27" key="1">
    <citation type="submission" date="2019-10" db="EMBL/GenBank/DDBJ databases">
        <authorList>
            <person name="Palmer J.M."/>
        </authorList>
    </citation>
    <scope>NUCLEOTIDE SEQUENCE [LARGE SCALE GENOMIC DNA]</scope>
    <source>
        <strain evidence="26 27">TWF696</strain>
    </source>
</reference>
<evidence type="ECO:0000256" key="8">
    <source>
        <dbReference type="ARBA" id="ARBA00009640"/>
    </source>
</evidence>
<dbReference type="PROSITE" id="PS00793">
    <property type="entry name" value="DHPS_2"/>
    <property type="match status" value="1"/>
</dbReference>
<comment type="catalytic activity">
    <reaction evidence="1">
        <text>(7,8-dihydropterin-6-yl)methyl diphosphate + 4-aminobenzoate = 7,8-dihydropteroate + diphosphate</text>
        <dbReference type="Rhea" id="RHEA:19949"/>
        <dbReference type="ChEBI" id="CHEBI:17836"/>
        <dbReference type="ChEBI" id="CHEBI:17839"/>
        <dbReference type="ChEBI" id="CHEBI:33019"/>
        <dbReference type="ChEBI" id="CHEBI:72950"/>
        <dbReference type="EC" id="2.5.1.15"/>
    </reaction>
</comment>
<dbReference type="EMBL" id="JAVHNQ010000010">
    <property type="protein sequence ID" value="KAK6337748.1"/>
    <property type="molecule type" value="Genomic_DNA"/>
</dbReference>
<evidence type="ECO:0000313" key="26">
    <source>
        <dbReference type="EMBL" id="KAK6337748.1"/>
    </source>
</evidence>
<evidence type="ECO:0000256" key="4">
    <source>
        <dbReference type="ARBA" id="ARBA00001946"/>
    </source>
</evidence>
<comment type="function">
    <text evidence="21">Catalyzes three sequential steps of tetrahydrofolate biosynthesis.</text>
</comment>
<organism evidence="26 27">
    <name type="scientific">Orbilia brochopaga</name>
    <dbReference type="NCBI Taxonomy" id="3140254"/>
    <lineage>
        <taxon>Eukaryota</taxon>
        <taxon>Fungi</taxon>
        <taxon>Dikarya</taxon>
        <taxon>Ascomycota</taxon>
        <taxon>Pezizomycotina</taxon>
        <taxon>Orbiliomycetes</taxon>
        <taxon>Orbiliales</taxon>
        <taxon>Orbiliaceae</taxon>
        <taxon>Orbilia</taxon>
    </lineage>
</organism>
<dbReference type="GO" id="GO:0046656">
    <property type="term" value="P:folic acid biosynthetic process"/>
    <property type="evidence" value="ECO:0007669"/>
    <property type="project" value="UniProtKB-KW"/>
</dbReference>
<dbReference type="PROSITE" id="PS50972">
    <property type="entry name" value="PTERIN_BINDING"/>
    <property type="match status" value="1"/>
</dbReference>
<dbReference type="SMART" id="SM00905">
    <property type="entry name" value="FolB"/>
    <property type="match status" value="2"/>
</dbReference>
<name>A0AAV9U8C9_9PEZI</name>
<dbReference type="FunFam" id="3.20.20.20:FF:000006">
    <property type="entry name" value="Dihydropteroate synthase"/>
    <property type="match status" value="1"/>
</dbReference>
<comment type="pathway">
    <text evidence="6">Cofactor biosynthesis; tetrahydrofolate biosynthesis; 2-amino-4-hydroxy-6-hydroxymethyl-7,8-dihydropteridine diphosphate from 7,8-dihydroneopterin triphosphate: step 3/4.</text>
</comment>
<comment type="catalytic activity">
    <reaction evidence="3">
        <text>7,8-dihydroneopterin = 6-hydroxymethyl-7,8-dihydropterin + glycolaldehyde</text>
        <dbReference type="Rhea" id="RHEA:10540"/>
        <dbReference type="ChEBI" id="CHEBI:17001"/>
        <dbReference type="ChEBI" id="CHEBI:17071"/>
        <dbReference type="ChEBI" id="CHEBI:44841"/>
        <dbReference type="EC" id="4.1.2.25"/>
    </reaction>
</comment>
<dbReference type="GO" id="GO:0004150">
    <property type="term" value="F:dihydroneopterin aldolase activity"/>
    <property type="evidence" value="ECO:0007669"/>
    <property type="project" value="UniProtKB-EC"/>
</dbReference>
<dbReference type="InterPro" id="IPR045031">
    <property type="entry name" value="DHP_synth-like"/>
</dbReference>
<dbReference type="EC" id="2.5.1.15" evidence="10"/>
<keyword evidence="16" id="KW-0418">Kinase</keyword>
<evidence type="ECO:0000313" key="27">
    <source>
        <dbReference type="Proteomes" id="UP001375240"/>
    </source>
</evidence>
<evidence type="ECO:0000256" key="11">
    <source>
        <dbReference type="ARBA" id="ARBA00013043"/>
    </source>
</evidence>
<dbReference type="PANTHER" id="PTHR20941">
    <property type="entry name" value="FOLATE SYNTHESIS PROTEINS"/>
    <property type="match status" value="1"/>
</dbReference>
<evidence type="ECO:0000256" key="3">
    <source>
        <dbReference type="ARBA" id="ARBA00001353"/>
    </source>
</evidence>
<gene>
    <name evidence="26" type="primary">FOL1</name>
    <name evidence="26" type="ORF">TWF696_001229</name>
</gene>
<comment type="cofactor">
    <cofactor evidence="4">
        <name>Mg(2+)</name>
        <dbReference type="ChEBI" id="CHEBI:18420"/>
    </cofactor>
</comment>
<evidence type="ECO:0000256" key="1">
    <source>
        <dbReference type="ARBA" id="ARBA00000012"/>
    </source>
</evidence>
<evidence type="ECO:0000256" key="17">
    <source>
        <dbReference type="ARBA" id="ARBA00022840"/>
    </source>
</evidence>
<dbReference type="GO" id="GO:0005524">
    <property type="term" value="F:ATP binding"/>
    <property type="evidence" value="ECO:0007669"/>
    <property type="project" value="UniProtKB-KW"/>
</dbReference>
<evidence type="ECO:0000256" key="2">
    <source>
        <dbReference type="ARBA" id="ARBA00000198"/>
    </source>
</evidence>
<keyword evidence="15" id="KW-0547">Nucleotide-binding</keyword>
<comment type="pathway">
    <text evidence="7">Cofactor biosynthesis; tetrahydrofolate biosynthesis; 2-amino-4-hydroxy-6-hydroxymethyl-7,8-dihydropteridine diphosphate from 7,8-dihydroneopterin triphosphate: step 4/4.</text>
</comment>
<dbReference type="InterPro" id="IPR035907">
    <property type="entry name" value="Hppk_sf"/>
</dbReference>
<dbReference type="SUPFAM" id="SSF55083">
    <property type="entry name" value="6-hydroxymethyl-7,8-dihydropterin pyrophosphokinase, HPPK"/>
    <property type="match status" value="1"/>
</dbReference>
<keyword evidence="18" id="KW-0460">Magnesium</keyword>
<dbReference type="Proteomes" id="UP001375240">
    <property type="component" value="Unassembled WGS sequence"/>
</dbReference>
<evidence type="ECO:0000256" key="23">
    <source>
        <dbReference type="ARBA" id="ARBA00067568"/>
    </source>
</evidence>
<comment type="similarity">
    <text evidence="22">In the central section; belongs to the HPPK family.</text>
</comment>
<proteinExistence type="inferred from homology"/>
<dbReference type="InterPro" id="IPR043133">
    <property type="entry name" value="GTP-CH-I_C/QueF"/>
</dbReference>
<dbReference type="Pfam" id="PF00809">
    <property type="entry name" value="Pterin_bind"/>
    <property type="match status" value="1"/>
</dbReference>
<comment type="caution">
    <text evidence="26">The sequence shown here is derived from an EMBL/GenBank/DDBJ whole genome shotgun (WGS) entry which is preliminary data.</text>
</comment>
<evidence type="ECO:0000256" key="5">
    <source>
        <dbReference type="ARBA" id="ARBA00004763"/>
    </source>
</evidence>
<dbReference type="PROSITE" id="PS00792">
    <property type="entry name" value="DHPS_1"/>
    <property type="match status" value="1"/>
</dbReference>
<dbReference type="Gene3D" id="3.30.70.560">
    <property type="entry name" value="7,8-Dihydro-6-hydroxymethylpterin-pyrophosphokinase HPPK"/>
    <property type="match status" value="1"/>
</dbReference>
<dbReference type="CDD" id="cd00739">
    <property type="entry name" value="DHPS"/>
    <property type="match status" value="1"/>
</dbReference>
<keyword evidence="20" id="KW-0511">Multifunctional enzyme</keyword>
<evidence type="ECO:0000256" key="18">
    <source>
        <dbReference type="ARBA" id="ARBA00022842"/>
    </source>
</evidence>
<dbReference type="SUPFAM" id="SSF51717">
    <property type="entry name" value="Dihydropteroate synthetase-like"/>
    <property type="match status" value="1"/>
</dbReference>
<keyword evidence="17" id="KW-0067">ATP-binding</keyword>
<sequence length="791" mass="86817">MHHRAYCMLMSSSTRPTLCSIASLAYRVCRLNSRNSILLARPRRIRLPPWSSAVYKTLSGTIPQSYRFQQQQRGFIDLKTMSFHPNSTADYIIVNELTLPAIVGHDAWHRPKLQPVTVSLRIKTSVGLAGSTDHLAHSINYGSVCKAATKAIQENEFSSLEHLAESLAGIILGDELRAEWVNVKVEQPKSLLRADAAGLEIIRRKDGVREGRDKITIKDLKVATIIGVNACERLERQQVIINLTLYKPESSNSEPAFASIYDHKKILDVVVDHVEASAYLTIEALVTGIAKVVCLDCDVDSVTVRAAKPSALALARSSEVEISRQKSYFHSLTAASTQKKTHDVFIAFGSNLGDKFALIRDALAELNKRGIRVLKTSSLYESLPMYVEDQDTFLNGVCQAQTTLTPVELLHELQDIENSFGRVKLVDKGPRNIDLDILLYDTQVEFLTEPDLTIPHASMLEREFVLRPLCDIAPDLPHPQTSVTFASHLSALPGPSTVYPRVLLSPSIPSLQPNSPTRPTHIMAIINLTPDSFSDGGIYNIDNIEATVNRAVKAGASIVDLGGMSTRPFAEDVLVTEELERVMPAIKAIRSSSDPAVRNVTISVDTFRASVARAAVNAGADLINDISGGLHDADMISTAIELDVPIVLMHMRGTPKTMNSLADYPDGVIETVGRELEERLDAALNAGIKRWKIILDPGLGFAKTREHNLQILRDFGKLRARKALNGVPWLLGPSRKRFIGDITGVSKPDERQWGTGAAVTACVAGGADIVRVHDVDEMVKVAKMADAVWRQ</sequence>
<evidence type="ECO:0000256" key="21">
    <source>
        <dbReference type="ARBA" id="ARBA00058009"/>
    </source>
</evidence>
<dbReference type="InterPro" id="IPR006390">
    <property type="entry name" value="DHP_synth_dom"/>
</dbReference>
<evidence type="ECO:0000256" key="10">
    <source>
        <dbReference type="ARBA" id="ARBA00012458"/>
    </source>
</evidence>
<evidence type="ECO:0000256" key="24">
    <source>
        <dbReference type="ARBA" id="ARBA00068111"/>
    </source>
</evidence>
<dbReference type="Pfam" id="PF02152">
    <property type="entry name" value="FolB"/>
    <property type="match status" value="2"/>
</dbReference>
<dbReference type="GO" id="GO:0004156">
    <property type="term" value="F:dihydropteroate synthase activity"/>
    <property type="evidence" value="ECO:0007669"/>
    <property type="project" value="UniProtKB-EC"/>
</dbReference>
<dbReference type="GO" id="GO:0005740">
    <property type="term" value="C:mitochondrial envelope"/>
    <property type="evidence" value="ECO:0007669"/>
    <property type="project" value="TreeGrafter"/>
</dbReference>
<evidence type="ECO:0000256" key="9">
    <source>
        <dbReference type="ARBA" id="ARBA00009951"/>
    </source>
</evidence>
<evidence type="ECO:0000256" key="15">
    <source>
        <dbReference type="ARBA" id="ARBA00022741"/>
    </source>
</evidence>
<keyword evidence="27" id="KW-1185">Reference proteome</keyword>
<evidence type="ECO:0000256" key="16">
    <source>
        <dbReference type="ARBA" id="ARBA00022777"/>
    </source>
</evidence>
<comment type="similarity">
    <text evidence="8">In the N-terminal section; belongs to the DHNA family.</text>
</comment>
<dbReference type="InterPro" id="IPR000489">
    <property type="entry name" value="Pterin-binding_dom"/>
</dbReference>
<dbReference type="NCBIfam" id="TIGR01496">
    <property type="entry name" value="DHPS"/>
    <property type="match status" value="1"/>
</dbReference>
<evidence type="ECO:0000256" key="13">
    <source>
        <dbReference type="ARBA" id="ARBA00022679"/>
    </source>
</evidence>
<comment type="catalytic activity">
    <reaction evidence="2">
        <text>6-hydroxymethyl-7,8-dihydropterin + ATP = (7,8-dihydropterin-6-yl)methyl diphosphate + AMP + H(+)</text>
        <dbReference type="Rhea" id="RHEA:11412"/>
        <dbReference type="ChEBI" id="CHEBI:15378"/>
        <dbReference type="ChEBI" id="CHEBI:30616"/>
        <dbReference type="ChEBI" id="CHEBI:44841"/>
        <dbReference type="ChEBI" id="CHEBI:72950"/>
        <dbReference type="ChEBI" id="CHEBI:456215"/>
        <dbReference type="EC" id="2.7.6.3"/>
    </reaction>
</comment>
<dbReference type="GO" id="GO:0046872">
    <property type="term" value="F:metal ion binding"/>
    <property type="evidence" value="ECO:0007669"/>
    <property type="project" value="UniProtKB-KW"/>
</dbReference>